<evidence type="ECO:0000313" key="4">
    <source>
        <dbReference type="Proteomes" id="UP000091967"/>
    </source>
</evidence>
<name>A0A1B8AYH8_FUSPO</name>
<keyword evidence="2" id="KW-0812">Transmembrane</keyword>
<accession>A0A1B8AYH8</accession>
<proteinExistence type="predicted"/>
<keyword evidence="4" id="KW-1185">Reference proteome</keyword>
<evidence type="ECO:0000313" key="3">
    <source>
        <dbReference type="EMBL" id="OBS25567.1"/>
    </source>
</evidence>
<keyword evidence="2" id="KW-1133">Transmembrane helix</keyword>
<feature type="compositionally biased region" description="Low complexity" evidence="1">
    <location>
        <begin position="118"/>
        <end position="130"/>
    </location>
</feature>
<sequence>MNPFETLFLGMARNVLHPTFLRITSNETRRNHVPTPIPWYTPPPVPTPKYHHWRGGFSDTIDEFIFVFMVVASALTWCTLLLIWFRVWKSEINFQHIRPLRDREDGMGAAPEEMQQFVREPVVSSSSRPSRSVEETQGDFVVGEDSDDEPDS</sequence>
<dbReference type="EMBL" id="LYXU01000002">
    <property type="protein sequence ID" value="OBS25567.1"/>
    <property type="molecule type" value="Genomic_DNA"/>
</dbReference>
<feature type="transmembrane region" description="Helical" evidence="2">
    <location>
        <begin position="64"/>
        <end position="85"/>
    </location>
</feature>
<dbReference type="OMA" id="EMQQFIR"/>
<feature type="compositionally biased region" description="Acidic residues" evidence="1">
    <location>
        <begin position="142"/>
        <end position="152"/>
    </location>
</feature>
<protein>
    <submittedName>
        <fullName evidence="3">Uncharacterized protein</fullName>
    </submittedName>
</protein>
<keyword evidence="2" id="KW-0472">Membrane</keyword>
<feature type="region of interest" description="Disordered" evidence="1">
    <location>
        <begin position="104"/>
        <end position="152"/>
    </location>
</feature>
<organism evidence="3 4">
    <name type="scientific">Fusarium poae</name>
    <dbReference type="NCBI Taxonomy" id="36050"/>
    <lineage>
        <taxon>Eukaryota</taxon>
        <taxon>Fungi</taxon>
        <taxon>Dikarya</taxon>
        <taxon>Ascomycota</taxon>
        <taxon>Pezizomycotina</taxon>
        <taxon>Sordariomycetes</taxon>
        <taxon>Hypocreomycetidae</taxon>
        <taxon>Hypocreales</taxon>
        <taxon>Nectriaceae</taxon>
        <taxon>Fusarium</taxon>
    </lineage>
</organism>
<evidence type="ECO:0000256" key="1">
    <source>
        <dbReference type="SAM" id="MobiDB-lite"/>
    </source>
</evidence>
<dbReference type="Proteomes" id="UP000091967">
    <property type="component" value="Unassembled WGS sequence"/>
</dbReference>
<dbReference type="AlphaFoldDB" id="A0A1B8AYH8"/>
<evidence type="ECO:0000256" key="2">
    <source>
        <dbReference type="SAM" id="Phobius"/>
    </source>
</evidence>
<comment type="caution">
    <text evidence="3">The sequence shown here is derived from an EMBL/GenBank/DDBJ whole genome shotgun (WGS) entry which is preliminary data.</text>
</comment>
<gene>
    <name evidence="3" type="ORF">FPOA_06101</name>
</gene>
<reference evidence="3 4" key="1">
    <citation type="submission" date="2016-06" db="EMBL/GenBank/DDBJ databases">
        <title>Living apart together: crosstalk between the core and supernumerary genomes in a fungal plant pathogen.</title>
        <authorList>
            <person name="Vanheule A."/>
            <person name="Audenaert K."/>
            <person name="Warris S."/>
            <person name="Van De Geest H."/>
            <person name="Schijlen E."/>
            <person name="Hofte M."/>
            <person name="De Saeger S."/>
            <person name="Haesaert G."/>
            <person name="Waalwijk C."/>
            <person name="Van Der Lee T."/>
        </authorList>
    </citation>
    <scope>NUCLEOTIDE SEQUENCE [LARGE SCALE GENOMIC DNA]</scope>
    <source>
        <strain evidence="3 4">2516</strain>
    </source>
</reference>